<keyword evidence="6 8" id="KW-1133">Transmembrane helix</keyword>
<feature type="region of interest" description="Disordered" evidence="9">
    <location>
        <begin position="1"/>
        <end position="37"/>
    </location>
</feature>
<evidence type="ECO:0000256" key="8">
    <source>
        <dbReference type="RuleBase" id="RU362010"/>
    </source>
</evidence>
<keyword evidence="3 8" id="KW-0813">Transport</keyword>
<evidence type="ECO:0000256" key="1">
    <source>
        <dbReference type="ARBA" id="ARBA00004651"/>
    </source>
</evidence>
<keyword evidence="8" id="KW-0460">Magnesium</keyword>
<sequence length="376" mass="42761">MKHKITTNLSHPRKHHARVRNYRPGASPGSLEALPAAGSGTTPMPLACISLLRYGKNGVIEEQRGLAAHDCRAPAASAADVIWLHLQGLPAPEQLQALSAVFGLHPLALEDVFHRETRSKIEAYEAQQFVVLNYLHQDQTGKFNTGLVSIFLGKNYLISINDGPGDLFEPVRRRIRNTGKPCEHGADYLLYALADVIVDSGFSLLEELGDQIEALENEILDNPGHEARNKIHCIKRELVQVRRIWWPQREVIAALMRDDGHFLSDITRLYMRDCYDHCVIVIDFVETYREMASNLLDTYLSAVSQRMNDVMKALTIIATIFLPLMFLTGLYGMNFDTESPWNLPELHWRFGYFYVLSVMAVVVIGMLIYFRRKRWL</sequence>
<dbReference type="SUPFAM" id="SSF144083">
    <property type="entry name" value="Magnesium transport protein CorA, transmembrane region"/>
    <property type="match status" value="1"/>
</dbReference>
<comment type="caution">
    <text evidence="10">The sequence shown here is derived from an EMBL/GenBank/DDBJ whole genome shotgun (WGS) entry which is preliminary data.</text>
</comment>
<dbReference type="Pfam" id="PF01544">
    <property type="entry name" value="CorA"/>
    <property type="match status" value="1"/>
</dbReference>
<organism evidence="10 11">
    <name type="scientific">Nitrosomonas eutropha</name>
    <dbReference type="NCBI Taxonomy" id="916"/>
    <lineage>
        <taxon>Bacteria</taxon>
        <taxon>Pseudomonadati</taxon>
        <taxon>Pseudomonadota</taxon>
        <taxon>Betaproteobacteria</taxon>
        <taxon>Nitrosomonadales</taxon>
        <taxon>Nitrosomonadaceae</taxon>
        <taxon>Nitrosomonas</taxon>
    </lineage>
</organism>
<reference evidence="10 11" key="1">
    <citation type="submission" date="2018-04" db="EMBL/GenBank/DDBJ databases">
        <title>Active sludge and wastewater microbial communities from Klosterneuburg, Austria.</title>
        <authorList>
            <person name="Wagner M."/>
        </authorList>
    </citation>
    <scope>NUCLEOTIDE SEQUENCE [LARGE SCALE GENOMIC DNA]</scope>
    <source>
        <strain evidence="10 11">Nm 57</strain>
    </source>
</reference>
<keyword evidence="7 8" id="KW-0472">Membrane</keyword>
<dbReference type="PANTHER" id="PTHR46494">
    <property type="entry name" value="CORA FAMILY METAL ION TRANSPORTER (EUROFUNG)"/>
    <property type="match status" value="1"/>
</dbReference>
<dbReference type="SUPFAM" id="SSF143865">
    <property type="entry name" value="CorA soluble domain-like"/>
    <property type="match status" value="1"/>
</dbReference>
<keyword evidence="4 8" id="KW-1003">Cell membrane</keyword>
<evidence type="ECO:0000256" key="5">
    <source>
        <dbReference type="ARBA" id="ARBA00022692"/>
    </source>
</evidence>
<dbReference type="InterPro" id="IPR002523">
    <property type="entry name" value="MgTranspt_CorA/ZnTranspt_ZntB"/>
</dbReference>
<dbReference type="InterPro" id="IPR045863">
    <property type="entry name" value="CorA_TM1_TM2"/>
</dbReference>
<keyword evidence="11" id="KW-1185">Reference proteome</keyword>
<gene>
    <name evidence="8" type="primary">corA</name>
    <name evidence="10" type="ORF">C8R14_1129</name>
</gene>
<evidence type="ECO:0000256" key="4">
    <source>
        <dbReference type="ARBA" id="ARBA00022475"/>
    </source>
</evidence>
<evidence type="ECO:0000256" key="3">
    <source>
        <dbReference type="ARBA" id="ARBA00022448"/>
    </source>
</evidence>
<dbReference type="EMBL" id="QICQ01000012">
    <property type="protein sequence ID" value="PXV81133.1"/>
    <property type="molecule type" value="Genomic_DNA"/>
</dbReference>
<feature type="transmembrane region" description="Helical" evidence="8">
    <location>
        <begin position="351"/>
        <end position="370"/>
    </location>
</feature>
<evidence type="ECO:0000256" key="2">
    <source>
        <dbReference type="ARBA" id="ARBA00009765"/>
    </source>
</evidence>
<evidence type="ECO:0000256" key="7">
    <source>
        <dbReference type="ARBA" id="ARBA00023136"/>
    </source>
</evidence>
<dbReference type="InterPro" id="IPR045861">
    <property type="entry name" value="CorA_cytoplasmic_dom"/>
</dbReference>
<keyword evidence="8" id="KW-0406">Ion transport</keyword>
<dbReference type="PANTHER" id="PTHR46494:SF1">
    <property type="entry name" value="CORA FAMILY METAL ION TRANSPORTER (EUROFUNG)"/>
    <property type="match status" value="1"/>
</dbReference>
<evidence type="ECO:0000313" key="10">
    <source>
        <dbReference type="EMBL" id="PXV81133.1"/>
    </source>
</evidence>
<protein>
    <recommendedName>
        <fullName evidence="8">Magnesium transport protein CorA</fullName>
    </recommendedName>
</protein>
<comment type="similarity">
    <text evidence="2 8">Belongs to the CorA metal ion transporter (MIT) (TC 1.A.35) family.</text>
</comment>
<name>A0ABX5M8H4_9PROT</name>
<dbReference type="NCBIfam" id="TIGR00383">
    <property type="entry name" value="corA"/>
    <property type="match status" value="1"/>
</dbReference>
<evidence type="ECO:0000256" key="6">
    <source>
        <dbReference type="ARBA" id="ARBA00022989"/>
    </source>
</evidence>
<dbReference type="Proteomes" id="UP000247780">
    <property type="component" value="Unassembled WGS sequence"/>
</dbReference>
<keyword evidence="5 8" id="KW-0812">Transmembrane</keyword>
<evidence type="ECO:0000256" key="9">
    <source>
        <dbReference type="SAM" id="MobiDB-lite"/>
    </source>
</evidence>
<comment type="function">
    <text evidence="8">Mediates influx of magnesium ions.</text>
</comment>
<dbReference type="RefSeq" id="WP_049753083.1">
    <property type="nucleotide sequence ID" value="NZ_FNNM01000003.1"/>
</dbReference>
<dbReference type="Gene3D" id="1.20.58.340">
    <property type="entry name" value="Magnesium transport protein CorA, transmembrane region"/>
    <property type="match status" value="2"/>
</dbReference>
<dbReference type="Gene3D" id="3.30.460.20">
    <property type="entry name" value="CorA soluble domain-like"/>
    <property type="match status" value="1"/>
</dbReference>
<proteinExistence type="inferred from homology"/>
<feature type="transmembrane region" description="Helical" evidence="8">
    <location>
        <begin position="313"/>
        <end position="331"/>
    </location>
</feature>
<dbReference type="CDD" id="cd12828">
    <property type="entry name" value="TmCorA-like_1"/>
    <property type="match status" value="1"/>
</dbReference>
<feature type="compositionally biased region" description="Basic residues" evidence="9">
    <location>
        <begin position="1"/>
        <end position="21"/>
    </location>
</feature>
<evidence type="ECO:0000313" key="11">
    <source>
        <dbReference type="Proteomes" id="UP000247780"/>
    </source>
</evidence>
<dbReference type="InterPro" id="IPR004488">
    <property type="entry name" value="Mg/Co-transport_prot_CorA"/>
</dbReference>
<accession>A0ABX5M8H4</accession>
<comment type="subcellular location">
    <subcellularLocation>
        <location evidence="1">Cell membrane</location>
        <topology evidence="1">Multi-pass membrane protein</topology>
    </subcellularLocation>
    <subcellularLocation>
        <location evidence="8">Membrane</location>
        <topology evidence="8">Multi-pass membrane protein</topology>
    </subcellularLocation>
</comment>